<sequence length="67" mass="7638">MAFLFGRSWGGKMRRSTLRDMMQMDSARLNDLGLTHFDIAEAMRHGGNAAGQILDARRSQRAAEWLR</sequence>
<gene>
    <name evidence="1" type="ORF">GCM10011499_28030</name>
</gene>
<name>A0A916RJI8_9HYPH</name>
<accession>A0A916RJI8</accession>
<evidence type="ECO:0008006" key="3">
    <source>
        <dbReference type="Google" id="ProtNLM"/>
    </source>
</evidence>
<keyword evidence="2" id="KW-1185">Reference proteome</keyword>
<dbReference type="AlphaFoldDB" id="A0A916RJI8"/>
<protein>
    <recommendedName>
        <fullName evidence="3">DUF1127 domain-containing protein</fullName>
    </recommendedName>
</protein>
<evidence type="ECO:0000313" key="1">
    <source>
        <dbReference type="EMBL" id="GGA56284.1"/>
    </source>
</evidence>
<proteinExistence type="predicted"/>
<dbReference type="Proteomes" id="UP000596977">
    <property type="component" value="Unassembled WGS sequence"/>
</dbReference>
<evidence type="ECO:0000313" key="2">
    <source>
        <dbReference type="Proteomes" id="UP000596977"/>
    </source>
</evidence>
<organism evidence="1 2">
    <name type="scientific">Pelagibacterium lentulum</name>
    <dbReference type="NCBI Taxonomy" id="2029865"/>
    <lineage>
        <taxon>Bacteria</taxon>
        <taxon>Pseudomonadati</taxon>
        <taxon>Pseudomonadota</taxon>
        <taxon>Alphaproteobacteria</taxon>
        <taxon>Hyphomicrobiales</taxon>
        <taxon>Devosiaceae</taxon>
        <taxon>Pelagibacterium</taxon>
    </lineage>
</organism>
<reference evidence="1 2" key="1">
    <citation type="journal article" date="2014" name="Int. J. Syst. Evol. Microbiol.">
        <title>Complete genome sequence of Corynebacterium casei LMG S-19264T (=DSM 44701T), isolated from a smear-ripened cheese.</title>
        <authorList>
            <consortium name="US DOE Joint Genome Institute (JGI-PGF)"/>
            <person name="Walter F."/>
            <person name="Albersmeier A."/>
            <person name="Kalinowski J."/>
            <person name="Ruckert C."/>
        </authorList>
    </citation>
    <scope>NUCLEOTIDE SEQUENCE [LARGE SCALE GENOMIC DNA]</scope>
    <source>
        <strain evidence="1 2">CGMCC 1.15896</strain>
    </source>
</reference>
<comment type="caution">
    <text evidence="1">The sequence shown here is derived from an EMBL/GenBank/DDBJ whole genome shotgun (WGS) entry which is preliminary data.</text>
</comment>
<dbReference type="EMBL" id="BMKB01000004">
    <property type="protein sequence ID" value="GGA56284.1"/>
    <property type="molecule type" value="Genomic_DNA"/>
</dbReference>